<dbReference type="InterPro" id="IPR036026">
    <property type="entry name" value="Seven-hairpin_glycosidases"/>
</dbReference>
<evidence type="ECO:0000256" key="2">
    <source>
        <dbReference type="ARBA" id="ARBA00004922"/>
    </source>
</evidence>
<accession>A0A397VSU2</accession>
<keyword evidence="9" id="KW-1185">Reference proteome</keyword>
<evidence type="ECO:0000256" key="7">
    <source>
        <dbReference type="RuleBase" id="RU361193"/>
    </source>
</evidence>
<comment type="cofactor">
    <cofactor evidence="1">
        <name>Ca(2+)</name>
        <dbReference type="ChEBI" id="CHEBI:29108"/>
    </cofactor>
</comment>
<dbReference type="InterPro" id="IPR050749">
    <property type="entry name" value="Glycosyl_Hydrolase_47"/>
</dbReference>
<protein>
    <recommendedName>
        <fullName evidence="7">alpha-1,2-Mannosidase</fullName>
        <ecNumber evidence="7">3.2.1.-</ecNumber>
    </recommendedName>
</protein>
<dbReference type="OrthoDB" id="8118055at2759"/>
<dbReference type="GO" id="GO:0005783">
    <property type="term" value="C:endoplasmic reticulum"/>
    <property type="evidence" value="ECO:0007669"/>
    <property type="project" value="TreeGrafter"/>
</dbReference>
<dbReference type="STRING" id="44941.A0A397VSU2"/>
<evidence type="ECO:0000256" key="5">
    <source>
        <dbReference type="ARBA" id="ARBA00023157"/>
    </source>
</evidence>
<evidence type="ECO:0000313" key="8">
    <source>
        <dbReference type="EMBL" id="RIB24407.1"/>
    </source>
</evidence>
<dbReference type="GO" id="GO:0005509">
    <property type="term" value="F:calcium ion binding"/>
    <property type="evidence" value="ECO:0007669"/>
    <property type="project" value="InterPro"/>
</dbReference>
<dbReference type="SUPFAM" id="SSF48225">
    <property type="entry name" value="Seven-hairpin glycosidases"/>
    <property type="match status" value="1"/>
</dbReference>
<name>A0A397VSU2_9GLOM</name>
<evidence type="ECO:0000256" key="4">
    <source>
        <dbReference type="ARBA" id="ARBA00022801"/>
    </source>
</evidence>
<dbReference type="PRINTS" id="PR00747">
    <property type="entry name" value="GLYHDRLASE47"/>
</dbReference>
<dbReference type="InterPro" id="IPR012341">
    <property type="entry name" value="6hp_glycosidase-like_sf"/>
</dbReference>
<keyword evidence="7" id="KW-0326">Glycosidase</keyword>
<dbReference type="Proteomes" id="UP000266673">
    <property type="component" value="Unassembled WGS sequence"/>
</dbReference>
<comment type="caution">
    <text evidence="8">The sequence shown here is derived from an EMBL/GenBank/DDBJ whole genome shotgun (WGS) entry which is preliminary data.</text>
</comment>
<dbReference type="GO" id="GO:0005975">
    <property type="term" value="P:carbohydrate metabolic process"/>
    <property type="evidence" value="ECO:0007669"/>
    <property type="project" value="InterPro"/>
</dbReference>
<organism evidence="8 9">
    <name type="scientific">Gigaspora rosea</name>
    <dbReference type="NCBI Taxonomy" id="44941"/>
    <lineage>
        <taxon>Eukaryota</taxon>
        <taxon>Fungi</taxon>
        <taxon>Fungi incertae sedis</taxon>
        <taxon>Mucoromycota</taxon>
        <taxon>Glomeromycotina</taxon>
        <taxon>Glomeromycetes</taxon>
        <taxon>Diversisporales</taxon>
        <taxon>Gigasporaceae</taxon>
        <taxon>Gigaspora</taxon>
    </lineage>
</organism>
<feature type="disulfide bond" evidence="6">
    <location>
        <begin position="171"/>
        <end position="200"/>
    </location>
</feature>
<gene>
    <name evidence="8" type="ORF">C2G38_2031905</name>
</gene>
<dbReference type="Gene3D" id="1.50.10.10">
    <property type="match status" value="2"/>
</dbReference>
<evidence type="ECO:0000256" key="6">
    <source>
        <dbReference type="PIRSR" id="PIRSR601382-3"/>
    </source>
</evidence>
<dbReference type="InterPro" id="IPR001382">
    <property type="entry name" value="Glyco_hydro_47"/>
</dbReference>
<comment type="similarity">
    <text evidence="3 7">Belongs to the glycosyl hydrolase 47 family.</text>
</comment>
<keyword evidence="4 7" id="KW-0378">Hydrolase</keyword>
<dbReference type="GO" id="GO:0036503">
    <property type="term" value="P:ERAD pathway"/>
    <property type="evidence" value="ECO:0007669"/>
    <property type="project" value="UniProtKB-ARBA"/>
</dbReference>
<proteinExistence type="inferred from homology"/>
<evidence type="ECO:0000256" key="1">
    <source>
        <dbReference type="ARBA" id="ARBA00001913"/>
    </source>
</evidence>
<dbReference type="Pfam" id="PF01532">
    <property type="entry name" value="Glyco_hydro_47"/>
    <property type="match status" value="2"/>
</dbReference>
<dbReference type="EMBL" id="QKWP01000218">
    <property type="protein sequence ID" value="RIB24407.1"/>
    <property type="molecule type" value="Genomic_DNA"/>
</dbReference>
<evidence type="ECO:0000313" key="9">
    <source>
        <dbReference type="Proteomes" id="UP000266673"/>
    </source>
</evidence>
<evidence type="ECO:0000256" key="3">
    <source>
        <dbReference type="ARBA" id="ARBA00007658"/>
    </source>
</evidence>
<keyword evidence="5 6" id="KW-1015">Disulfide bond</keyword>
<dbReference type="PANTHER" id="PTHR11742:SF103">
    <property type="entry name" value="ENDOPLASMIC RETICULUM MANNOSIDASE MNL2-RELATED"/>
    <property type="match status" value="1"/>
</dbReference>
<dbReference type="PANTHER" id="PTHR11742">
    <property type="entry name" value="MANNOSYL-OLIGOSACCHARIDE ALPHA-1,2-MANNOSIDASE-RELATED"/>
    <property type="match status" value="1"/>
</dbReference>
<dbReference type="GO" id="GO:0016020">
    <property type="term" value="C:membrane"/>
    <property type="evidence" value="ECO:0007669"/>
    <property type="project" value="InterPro"/>
</dbReference>
<dbReference type="AlphaFoldDB" id="A0A397VSU2"/>
<dbReference type="GO" id="GO:0004571">
    <property type="term" value="F:mannosyl-oligosaccharide 1,2-alpha-mannosidase activity"/>
    <property type="evidence" value="ECO:0007669"/>
    <property type="project" value="UniProtKB-EC"/>
</dbReference>
<reference evidence="8 9" key="1">
    <citation type="submission" date="2018-06" db="EMBL/GenBank/DDBJ databases">
        <title>Comparative genomics reveals the genomic features of Rhizophagus irregularis, R. cerebriforme, R. diaphanum and Gigaspora rosea, and their symbiotic lifestyle signature.</title>
        <authorList>
            <person name="Morin E."/>
            <person name="San Clemente H."/>
            <person name="Chen E.C.H."/>
            <person name="De La Providencia I."/>
            <person name="Hainaut M."/>
            <person name="Kuo A."/>
            <person name="Kohler A."/>
            <person name="Murat C."/>
            <person name="Tang N."/>
            <person name="Roy S."/>
            <person name="Loubradou J."/>
            <person name="Henrissat B."/>
            <person name="Grigoriev I.V."/>
            <person name="Corradi N."/>
            <person name="Roux C."/>
            <person name="Martin F.M."/>
        </authorList>
    </citation>
    <scope>NUCLEOTIDE SEQUENCE [LARGE SCALE GENOMIC DNA]</scope>
    <source>
        <strain evidence="8 9">DAOM 194757</strain>
    </source>
</reference>
<comment type="pathway">
    <text evidence="2">Protein modification; protein glycosylation.</text>
</comment>
<sequence>MPGMDIRGGLLSAYELSKDLVFLEKAQELGNALLPSFDSPTGLPYNWWNLTWGINKKSHELSGPPCPSMGQCGSKTGILAQLGTMQLEFMKLSQLTGDTNVSFGPLGDSFYEVRMHQYISDLILPRLDIESVESMRKYLIKEGKVRNRSELLFLGELFNDIFSGKMCHLACFVPGMLAIGAKILDRPEDLEIAIKLAETCYWSYNVTLTGLGPEEFWFITSTDELSQSEIDWLEKQEEVNNLPNGLVRISPTYLLRPETLESLFILYRITGDKKYQERGWKIWQAIEKWCKMPTAYSGLKDVNTKQVEMNNIMER</sequence>
<dbReference type="EC" id="3.2.1.-" evidence="7"/>